<dbReference type="Gene3D" id="1.10.510.10">
    <property type="entry name" value="Transferase(Phosphotransferase) domain 1"/>
    <property type="match status" value="1"/>
</dbReference>
<dbReference type="PROSITE" id="PS00107">
    <property type="entry name" value="PROTEIN_KINASE_ATP"/>
    <property type="match status" value="1"/>
</dbReference>
<protein>
    <recommendedName>
        <fullName evidence="1">non-specific serine/threonine protein kinase</fullName>
        <ecNumber evidence="1">2.7.11.1</ecNumber>
    </recommendedName>
</protein>
<dbReference type="PhylomeDB" id="R7QB37"/>
<dbReference type="GeneID" id="17322215"/>
<keyword evidence="5 12" id="KW-0418">Kinase</keyword>
<dbReference type="InterPro" id="IPR017441">
    <property type="entry name" value="Protein_kinase_ATP_BS"/>
</dbReference>
<comment type="catalytic activity">
    <reaction evidence="8">
        <text>L-seryl-[protein] + ATP = O-phospho-L-seryl-[protein] + ADP + H(+)</text>
        <dbReference type="Rhea" id="RHEA:17989"/>
        <dbReference type="Rhea" id="RHEA-COMP:9863"/>
        <dbReference type="Rhea" id="RHEA-COMP:11604"/>
        <dbReference type="ChEBI" id="CHEBI:15378"/>
        <dbReference type="ChEBI" id="CHEBI:29999"/>
        <dbReference type="ChEBI" id="CHEBI:30616"/>
        <dbReference type="ChEBI" id="CHEBI:83421"/>
        <dbReference type="ChEBI" id="CHEBI:456216"/>
        <dbReference type="EC" id="2.7.11.1"/>
    </reaction>
</comment>
<comment type="similarity">
    <text evidence="10">Belongs to the protein kinase superfamily.</text>
</comment>
<dbReference type="OrthoDB" id="193931at2759"/>
<keyword evidence="2 10" id="KW-0723">Serine/threonine-protein kinase</keyword>
<dbReference type="SUPFAM" id="SSF56112">
    <property type="entry name" value="Protein kinase-like (PK-like)"/>
    <property type="match status" value="1"/>
</dbReference>
<evidence type="ECO:0000256" key="8">
    <source>
        <dbReference type="ARBA" id="ARBA00048679"/>
    </source>
</evidence>
<dbReference type="PROSITE" id="PS50011">
    <property type="entry name" value="PROTEIN_KINASE_DOM"/>
    <property type="match status" value="1"/>
</dbReference>
<evidence type="ECO:0000256" key="2">
    <source>
        <dbReference type="ARBA" id="ARBA00022527"/>
    </source>
</evidence>
<dbReference type="InterPro" id="IPR011009">
    <property type="entry name" value="Kinase-like_dom_sf"/>
</dbReference>
<name>R7QB37_CHOCR</name>
<dbReference type="GO" id="GO:0007165">
    <property type="term" value="P:signal transduction"/>
    <property type="evidence" value="ECO:0007669"/>
    <property type="project" value="TreeGrafter"/>
</dbReference>
<evidence type="ECO:0000259" key="11">
    <source>
        <dbReference type="PROSITE" id="PS50011"/>
    </source>
</evidence>
<reference evidence="13" key="1">
    <citation type="journal article" date="2013" name="Proc. Natl. Acad. Sci. U.S.A.">
        <title>Genome structure and metabolic features in the red seaweed Chondrus crispus shed light on evolution of the Archaeplastida.</title>
        <authorList>
            <person name="Collen J."/>
            <person name="Porcel B."/>
            <person name="Carre W."/>
            <person name="Ball S.G."/>
            <person name="Chaparro C."/>
            <person name="Tonon T."/>
            <person name="Barbeyron T."/>
            <person name="Michel G."/>
            <person name="Noel B."/>
            <person name="Valentin K."/>
            <person name="Elias M."/>
            <person name="Artiguenave F."/>
            <person name="Arun A."/>
            <person name="Aury J.M."/>
            <person name="Barbosa-Neto J.F."/>
            <person name="Bothwell J.H."/>
            <person name="Bouget F.Y."/>
            <person name="Brillet L."/>
            <person name="Cabello-Hurtado F."/>
            <person name="Capella-Gutierrez S."/>
            <person name="Charrier B."/>
            <person name="Cladiere L."/>
            <person name="Cock J.M."/>
            <person name="Coelho S.M."/>
            <person name="Colleoni C."/>
            <person name="Czjzek M."/>
            <person name="Da Silva C."/>
            <person name="Delage L."/>
            <person name="Denoeud F."/>
            <person name="Deschamps P."/>
            <person name="Dittami S.M."/>
            <person name="Gabaldon T."/>
            <person name="Gachon C.M."/>
            <person name="Groisillier A."/>
            <person name="Herve C."/>
            <person name="Jabbari K."/>
            <person name="Katinka M."/>
            <person name="Kloareg B."/>
            <person name="Kowalczyk N."/>
            <person name="Labadie K."/>
            <person name="Leblanc C."/>
            <person name="Lopez P.J."/>
            <person name="McLachlan D.H."/>
            <person name="Meslet-Cladiere L."/>
            <person name="Moustafa A."/>
            <person name="Nehr Z."/>
            <person name="Nyvall Collen P."/>
            <person name="Panaud O."/>
            <person name="Partensky F."/>
            <person name="Poulain J."/>
            <person name="Rensing S.A."/>
            <person name="Rousvoal S."/>
            <person name="Samson G."/>
            <person name="Symeonidi A."/>
            <person name="Weissenbach J."/>
            <person name="Zambounis A."/>
            <person name="Wincker P."/>
            <person name="Boyen C."/>
        </authorList>
    </citation>
    <scope>NUCLEOTIDE SEQUENCE [LARGE SCALE GENOMIC DNA]</scope>
    <source>
        <strain evidence="13">cv. Stackhouse</strain>
    </source>
</reference>
<dbReference type="KEGG" id="ccp:CHC_T00008284001"/>
<evidence type="ECO:0000256" key="7">
    <source>
        <dbReference type="ARBA" id="ARBA00047899"/>
    </source>
</evidence>
<dbReference type="Pfam" id="PF00069">
    <property type="entry name" value="Pkinase"/>
    <property type="match status" value="1"/>
</dbReference>
<dbReference type="AlphaFoldDB" id="R7QB37"/>
<evidence type="ECO:0000256" key="1">
    <source>
        <dbReference type="ARBA" id="ARBA00012513"/>
    </source>
</evidence>
<dbReference type="FunFam" id="1.10.510.10:FF:000571">
    <property type="entry name" value="Maternal embryonic leucine zipper kinase"/>
    <property type="match status" value="1"/>
</dbReference>
<dbReference type="PANTHER" id="PTHR43895">
    <property type="entry name" value="CALCIUM/CALMODULIN-DEPENDENT PROTEIN KINASE KINASE-RELATED"/>
    <property type="match status" value="1"/>
</dbReference>
<feature type="domain" description="Protein kinase" evidence="11">
    <location>
        <begin position="10"/>
        <end position="270"/>
    </location>
</feature>
<dbReference type="GO" id="GO:0004674">
    <property type="term" value="F:protein serine/threonine kinase activity"/>
    <property type="evidence" value="ECO:0007669"/>
    <property type="project" value="UniProtKB-KW"/>
</dbReference>
<organism evidence="12 13">
    <name type="scientific">Chondrus crispus</name>
    <name type="common">Carrageen Irish moss</name>
    <name type="synonym">Polymorpha crispa</name>
    <dbReference type="NCBI Taxonomy" id="2769"/>
    <lineage>
        <taxon>Eukaryota</taxon>
        <taxon>Rhodophyta</taxon>
        <taxon>Florideophyceae</taxon>
        <taxon>Rhodymeniophycidae</taxon>
        <taxon>Gigartinales</taxon>
        <taxon>Gigartinaceae</taxon>
        <taxon>Chondrus</taxon>
    </lineage>
</organism>
<dbReference type="PROSITE" id="PS00108">
    <property type="entry name" value="PROTEIN_KINASE_ST"/>
    <property type="match status" value="1"/>
</dbReference>
<evidence type="ECO:0000256" key="5">
    <source>
        <dbReference type="ARBA" id="ARBA00022777"/>
    </source>
</evidence>
<sequence length="292" mass="33006">MRLPKVVGNYEIQDLLGQGNYGEVRRARHLRTEKCYAVKIVRREFIASRHFGMDIRREMSILMAMDHPNIIRFHDVCVGEEHIFIIMDLAANGDLFSFVANCGPLPEWRARSYFSQLADAVTYCHSRGVYHRDLKPENILLTDEYRTLEVADFGFAAVIDKHYDVHPLLRTNCGSPHYCAPEVWNNERKGGYDGSKADAFSCGVILYCMLVGAQPFHDSSVDLILAKVNRCEFDVPATVSAAACDLVEGLLRRDPNCRINLTQAMLHPWTSGKALAKPELLKTLHEARAHTA</sequence>
<dbReference type="InterPro" id="IPR008271">
    <property type="entry name" value="Ser/Thr_kinase_AS"/>
</dbReference>
<dbReference type="FunFam" id="3.30.200.20:FF:000042">
    <property type="entry name" value="Aurora kinase A"/>
    <property type="match status" value="1"/>
</dbReference>
<evidence type="ECO:0000313" key="13">
    <source>
        <dbReference type="Proteomes" id="UP000012073"/>
    </source>
</evidence>
<gene>
    <name evidence="12" type="ORF">CHC_T00008284001</name>
</gene>
<feature type="binding site" evidence="9">
    <location>
        <position position="39"/>
    </location>
    <ligand>
        <name>ATP</name>
        <dbReference type="ChEBI" id="CHEBI:30616"/>
    </ligand>
</feature>
<dbReference type="GO" id="GO:0005524">
    <property type="term" value="F:ATP binding"/>
    <property type="evidence" value="ECO:0007669"/>
    <property type="project" value="UniProtKB-UniRule"/>
</dbReference>
<keyword evidence="4 9" id="KW-0547">Nucleotide-binding</keyword>
<proteinExistence type="inferred from homology"/>
<keyword evidence="6 9" id="KW-0067">ATP-binding</keyword>
<accession>R7QB37</accession>
<keyword evidence="3" id="KW-0808">Transferase</keyword>
<dbReference type="STRING" id="2769.R7QB37"/>
<dbReference type="PANTHER" id="PTHR43895:SF32">
    <property type="entry name" value="SERINE_THREONINE-PROTEIN KINASE CHK1"/>
    <property type="match status" value="1"/>
</dbReference>
<dbReference type="EMBL" id="HG001705">
    <property type="protein sequence ID" value="CDF34680.1"/>
    <property type="molecule type" value="Genomic_DNA"/>
</dbReference>
<dbReference type="InterPro" id="IPR000719">
    <property type="entry name" value="Prot_kinase_dom"/>
</dbReference>
<dbReference type="SMART" id="SM00220">
    <property type="entry name" value="S_TKc"/>
    <property type="match status" value="1"/>
</dbReference>
<keyword evidence="13" id="KW-1185">Reference proteome</keyword>
<dbReference type="OMA" id="WHESSKA"/>
<evidence type="ECO:0000256" key="6">
    <source>
        <dbReference type="ARBA" id="ARBA00022840"/>
    </source>
</evidence>
<evidence type="ECO:0000256" key="3">
    <source>
        <dbReference type="ARBA" id="ARBA00022679"/>
    </source>
</evidence>
<dbReference type="Gramene" id="CDF34680">
    <property type="protein sequence ID" value="CDF34680"/>
    <property type="gene ID" value="CHC_T00008284001"/>
</dbReference>
<dbReference type="CDD" id="cd14003">
    <property type="entry name" value="STKc_AMPK-like"/>
    <property type="match status" value="1"/>
</dbReference>
<dbReference type="EC" id="2.7.11.1" evidence="1"/>
<dbReference type="Proteomes" id="UP000012073">
    <property type="component" value="Unassembled WGS sequence"/>
</dbReference>
<evidence type="ECO:0000256" key="9">
    <source>
        <dbReference type="PROSITE-ProRule" id="PRU10141"/>
    </source>
</evidence>
<evidence type="ECO:0000256" key="10">
    <source>
        <dbReference type="RuleBase" id="RU000304"/>
    </source>
</evidence>
<comment type="catalytic activity">
    <reaction evidence="7">
        <text>L-threonyl-[protein] + ATP = O-phospho-L-threonyl-[protein] + ADP + H(+)</text>
        <dbReference type="Rhea" id="RHEA:46608"/>
        <dbReference type="Rhea" id="RHEA-COMP:11060"/>
        <dbReference type="Rhea" id="RHEA-COMP:11605"/>
        <dbReference type="ChEBI" id="CHEBI:15378"/>
        <dbReference type="ChEBI" id="CHEBI:30013"/>
        <dbReference type="ChEBI" id="CHEBI:30616"/>
        <dbReference type="ChEBI" id="CHEBI:61977"/>
        <dbReference type="ChEBI" id="CHEBI:456216"/>
        <dbReference type="EC" id="2.7.11.1"/>
    </reaction>
</comment>
<evidence type="ECO:0000313" key="12">
    <source>
        <dbReference type="EMBL" id="CDF34680.1"/>
    </source>
</evidence>
<dbReference type="RefSeq" id="XP_005714499.1">
    <property type="nucleotide sequence ID" value="XM_005714442.1"/>
</dbReference>
<evidence type="ECO:0000256" key="4">
    <source>
        <dbReference type="ARBA" id="ARBA00022741"/>
    </source>
</evidence>